<keyword evidence="3" id="KW-1185">Reference proteome</keyword>
<dbReference type="Proteomes" id="UP000639274">
    <property type="component" value="Chromosome"/>
</dbReference>
<dbReference type="InterPro" id="IPR008949">
    <property type="entry name" value="Isoprenoid_synthase_dom_sf"/>
</dbReference>
<dbReference type="GO" id="GO:0004659">
    <property type="term" value="F:prenyltransferase activity"/>
    <property type="evidence" value="ECO:0007669"/>
    <property type="project" value="InterPro"/>
</dbReference>
<gene>
    <name evidence="2" type="ORF">I8J32_012070</name>
</gene>
<evidence type="ECO:0000256" key="1">
    <source>
        <dbReference type="RuleBase" id="RU004466"/>
    </source>
</evidence>
<dbReference type="KEGG" id="lsf:I8J32_012070"/>
<evidence type="ECO:0000313" key="2">
    <source>
        <dbReference type="EMBL" id="QSX77487.1"/>
    </source>
</evidence>
<reference evidence="2 3" key="1">
    <citation type="submission" date="2021-03" db="EMBL/GenBank/DDBJ databases">
        <title>Lysobacter sp. nov. isolated from soil of gangwondo yeongwol, south Korea.</title>
        <authorList>
            <person name="Kim K.R."/>
            <person name="Kim K.H."/>
            <person name="Jeon C.O."/>
        </authorList>
    </citation>
    <scope>NUCLEOTIDE SEQUENCE [LARGE SCALE GENOMIC DNA]</scope>
    <source>
        <strain evidence="2 3">R19</strain>
    </source>
</reference>
<dbReference type="PANTHER" id="PTHR12001:SF86">
    <property type="entry name" value="GERANYLGERANYL DIPHOSPHATE SYNTHASE"/>
    <property type="match status" value="1"/>
</dbReference>
<dbReference type="SUPFAM" id="SSF48576">
    <property type="entry name" value="Terpenoid synthases"/>
    <property type="match status" value="1"/>
</dbReference>
<keyword evidence="1" id="KW-0808">Transferase</keyword>
<dbReference type="SFLD" id="SFLDS00005">
    <property type="entry name" value="Isoprenoid_Synthase_Type_I"/>
    <property type="match status" value="1"/>
</dbReference>
<dbReference type="InterPro" id="IPR000092">
    <property type="entry name" value="Polyprenyl_synt"/>
</dbReference>
<dbReference type="EMBL" id="CP071518">
    <property type="protein sequence ID" value="QSX77487.1"/>
    <property type="molecule type" value="Genomic_DNA"/>
</dbReference>
<accession>A0A974XX69</accession>
<dbReference type="RefSeq" id="WP_207526575.1">
    <property type="nucleotide sequence ID" value="NZ_CP071518.1"/>
</dbReference>
<sequence>MVPLMTHEECGENESFISPLDVFPEAASLVEPHVRQALAHFPPQMLRVVGYHRGWHDPEGKVTGPMGLSPHWFACTSILAGRAVGASDADVIPAAVAMELVHDAAVILDDVTDNDETRYGCPAVWSVFGVDQAITAAAGLLSLAWEVLLSVDPRKALPAARLLERALSTAANGQGWDIVLRGRSDTSWQRCLMMSQEKTGGLVAGAASLGGLLGGGVPTDVAALHAYGWWCGLAGQIVNDVADLGATNIIGRDRADLRSRRMSAPLAAALESGGPRAVRLAELVDCGRMLTVDEAFEAADIIEEVGGRAQAVEARDHAVRMALESLQLLPESRHRRQLAQMADQITRCRP</sequence>
<comment type="similarity">
    <text evidence="1">Belongs to the FPP/GGPP synthase family.</text>
</comment>
<evidence type="ECO:0000313" key="3">
    <source>
        <dbReference type="Proteomes" id="UP000639274"/>
    </source>
</evidence>
<organism evidence="2 3">
    <name type="scientific">Agrilutibacter solisilvae</name>
    <dbReference type="NCBI Taxonomy" id="2763317"/>
    <lineage>
        <taxon>Bacteria</taxon>
        <taxon>Pseudomonadati</taxon>
        <taxon>Pseudomonadota</taxon>
        <taxon>Gammaproteobacteria</taxon>
        <taxon>Lysobacterales</taxon>
        <taxon>Lysobacteraceae</taxon>
        <taxon>Agrilutibacter</taxon>
    </lineage>
</organism>
<name>A0A974XX69_9GAMM</name>
<dbReference type="PANTHER" id="PTHR12001">
    <property type="entry name" value="GERANYLGERANYL PYROPHOSPHATE SYNTHASE"/>
    <property type="match status" value="1"/>
</dbReference>
<dbReference type="Pfam" id="PF00348">
    <property type="entry name" value="polyprenyl_synt"/>
    <property type="match status" value="1"/>
</dbReference>
<dbReference type="GO" id="GO:0008299">
    <property type="term" value="P:isoprenoid biosynthetic process"/>
    <property type="evidence" value="ECO:0007669"/>
    <property type="project" value="InterPro"/>
</dbReference>
<dbReference type="AlphaFoldDB" id="A0A974XX69"/>
<protein>
    <submittedName>
        <fullName evidence="2">Polyprenyl synthetase family protein</fullName>
    </submittedName>
</protein>
<proteinExistence type="inferred from homology"/>
<dbReference type="Gene3D" id="1.10.600.10">
    <property type="entry name" value="Farnesyl Diphosphate Synthase"/>
    <property type="match status" value="1"/>
</dbReference>
<dbReference type="CDD" id="cd00867">
    <property type="entry name" value="Trans_IPPS"/>
    <property type="match status" value="1"/>
</dbReference>